<dbReference type="Proteomes" id="UP000516666">
    <property type="component" value="Chromosome"/>
</dbReference>
<reference evidence="2" key="1">
    <citation type="submission" date="2020-09" db="EMBL/GenBank/DDBJ databases">
        <title>Clinical and molecular characterization of Acinetobacter seifertii in Taiwan.</title>
        <authorList>
            <person name="Li L.-H."/>
            <person name="Yang Y.-S."/>
            <person name="Sun J.-R."/>
            <person name="Huang T.-W."/>
            <person name="Huang W.-C."/>
            <person name="Wang Y.-C."/>
            <person name="Kuo T.-H."/>
            <person name="Kuo S.-C."/>
            <person name="Chen T.-L."/>
        </authorList>
    </citation>
    <scope>NUCLEOTIDE SEQUENCE [LARGE SCALE GENOMIC DNA]</scope>
    <source>
        <strain evidence="2">AS39</strain>
    </source>
</reference>
<evidence type="ECO:0000313" key="2">
    <source>
        <dbReference type="Proteomes" id="UP000516666"/>
    </source>
</evidence>
<dbReference type="RefSeq" id="WP_191012071.1">
    <property type="nucleotide sequence ID" value="NZ_CP061550.1"/>
</dbReference>
<proteinExistence type="predicted"/>
<organism evidence="1 2">
    <name type="scientific">Acinetobacter seifertii</name>
    <dbReference type="NCBI Taxonomy" id="1530123"/>
    <lineage>
        <taxon>Bacteria</taxon>
        <taxon>Pseudomonadati</taxon>
        <taxon>Pseudomonadota</taxon>
        <taxon>Gammaproteobacteria</taxon>
        <taxon>Moraxellales</taxon>
        <taxon>Moraxellaceae</taxon>
        <taxon>Acinetobacter</taxon>
        <taxon>Acinetobacter calcoaceticus/baumannii complex</taxon>
    </lineage>
</organism>
<dbReference type="AlphaFoldDB" id="A0A7H2NNH2"/>
<dbReference type="EMBL" id="CP061646">
    <property type="protein sequence ID" value="QNX71595.1"/>
    <property type="molecule type" value="Genomic_DNA"/>
</dbReference>
<evidence type="ECO:0000313" key="1">
    <source>
        <dbReference type="EMBL" id="QNX71595.1"/>
    </source>
</evidence>
<gene>
    <name evidence="1" type="ORF">IC776_14225</name>
</gene>
<sequence>MIKTIIFISTLLFISIADAEDIFNGTILFKNNDWHFIRCSLTQDDYLIKTSQDVITQLKALQHKKTTYWISVLADMNEQQNGHLILKIKKIDQVHIGASCHLIDAIENFENRE</sequence>
<name>A0A7H2NNH2_9GAMM</name>
<reference evidence="1 2" key="2">
    <citation type="submission" date="2020-09" db="EMBL/GenBank/DDBJ databases">
        <authorList>
            <person name="Chen F.-J."/>
            <person name="Lee Y.-T."/>
        </authorList>
    </citation>
    <scope>NUCLEOTIDE SEQUENCE [LARGE SCALE GENOMIC DNA]</scope>
    <source>
        <strain evidence="1 2">AS39</strain>
    </source>
</reference>
<protein>
    <submittedName>
        <fullName evidence="1">Uncharacterized protein</fullName>
    </submittedName>
</protein>
<accession>A0A7H2NNH2</accession>